<dbReference type="AlphaFoldDB" id="A0AAC9BLB6"/>
<dbReference type="EMBL" id="CP012606">
    <property type="protein sequence ID" value="ANH75986.1"/>
    <property type="molecule type" value="Genomic_DNA"/>
</dbReference>
<evidence type="ECO:0000313" key="1">
    <source>
        <dbReference type="EMBL" id="ANH75986.1"/>
    </source>
</evidence>
<dbReference type="Proteomes" id="UP000077927">
    <property type="component" value="Chromosome 2"/>
</dbReference>
<organism evidence="1 2">
    <name type="scientific">Ralstonia insidiosa</name>
    <dbReference type="NCBI Taxonomy" id="190721"/>
    <lineage>
        <taxon>Bacteria</taxon>
        <taxon>Pseudomonadati</taxon>
        <taxon>Pseudomonadota</taxon>
        <taxon>Betaproteobacteria</taxon>
        <taxon>Burkholderiales</taxon>
        <taxon>Burkholderiaceae</taxon>
        <taxon>Ralstonia</taxon>
    </lineage>
</organism>
<sequence>MAGTGRRAVIDTRAPAADLRGNDFAGKYKRRGDRAMRQSNTLSRDGGCLPVAIDS</sequence>
<reference evidence="1 2" key="1">
    <citation type="submission" date="2015-09" db="EMBL/GenBank/DDBJ databases">
        <authorList>
            <person name="Xu Y."/>
            <person name="Nagy A."/>
            <person name="Liu N.T."/>
            <person name="Nou X."/>
        </authorList>
    </citation>
    <scope>NUCLEOTIDE SEQUENCE [LARGE SCALE GENOMIC DNA]</scope>
    <source>
        <strain evidence="1 2">FC1138</strain>
    </source>
</reference>
<name>A0AAC9BLB6_9RALS</name>
<proteinExistence type="predicted"/>
<evidence type="ECO:0000313" key="2">
    <source>
        <dbReference type="Proteomes" id="UP000077927"/>
    </source>
</evidence>
<dbReference type="KEGG" id="rin:ACS15_4564"/>
<accession>A0AAC9BLB6</accession>
<gene>
    <name evidence="1" type="ORF">ACS15_4564</name>
</gene>
<protein>
    <submittedName>
        <fullName evidence="1">Uncharacterized protein</fullName>
    </submittedName>
</protein>